<sequence>MRFLASLLVVFAVAVLHTVLSASLECAEKWEKVTPYDGLTELKKIDQLEFEAAQRAKAAELNVTEEQNEDSRYLEAAQDEAAKEHGDAENERKEQTGNSEAAGAAHDESVSESSEDSDGRQRREHEETVTETVRSLDESHSSSQEQGENFQLTTSAIFNNTHISVKGPRSDQRAFTIPLGKLSYLQSLIW</sequence>
<feature type="chain" id="PRO_5008369934" evidence="2">
    <location>
        <begin position="22"/>
        <end position="190"/>
    </location>
</feature>
<dbReference type="EMBL" id="HAEB01013008">
    <property type="protein sequence ID" value="SBQ59535.1"/>
    <property type="molecule type" value="Transcribed_RNA"/>
</dbReference>
<feature type="compositionally biased region" description="Basic and acidic residues" evidence="1">
    <location>
        <begin position="117"/>
        <end position="140"/>
    </location>
</feature>
<feature type="compositionally biased region" description="Basic and acidic residues" evidence="1">
    <location>
        <begin position="80"/>
        <end position="95"/>
    </location>
</feature>
<reference evidence="3" key="2">
    <citation type="submission" date="2016-06" db="EMBL/GenBank/DDBJ databases">
        <title>The genome of a short-lived fish provides insights into sex chromosome evolution and the genetic control of aging.</title>
        <authorList>
            <person name="Reichwald K."/>
            <person name="Felder M."/>
            <person name="Petzold A."/>
            <person name="Koch P."/>
            <person name="Groth M."/>
            <person name="Platzer M."/>
        </authorList>
    </citation>
    <scope>NUCLEOTIDE SEQUENCE</scope>
    <source>
        <tissue evidence="3">Brain</tissue>
    </source>
</reference>
<accession>A0A1A8FJC1</accession>
<organism evidence="3">
    <name type="scientific">Nothobranchius korthausae</name>
    <dbReference type="NCBI Taxonomy" id="1143690"/>
    <lineage>
        <taxon>Eukaryota</taxon>
        <taxon>Metazoa</taxon>
        <taxon>Chordata</taxon>
        <taxon>Craniata</taxon>
        <taxon>Vertebrata</taxon>
        <taxon>Euteleostomi</taxon>
        <taxon>Actinopterygii</taxon>
        <taxon>Neopterygii</taxon>
        <taxon>Teleostei</taxon>
        <taxon>Neoteleostei</taxon>
        <taxon>Acanthomorphata</taxon>
        <taxon>Ovalentaria</taxon>
        <taxon>Atherinomorphae</taxon>
        <taxon>Cyprinodontiformes</taxon>
        <taxon>Nothobranchiidae</taxon>
        <taxon>Nothobranchius</taxon>
    </lineage>
</organism>
<reference evidence="3" key="1">
    <citation type="submission" date="2016-05" db="EMBL/GenBank/DDBJ databases">
        <authorList>
            <person name="Lavstsen T."/>
            <person name="Jespersen J.S."/>
        </authorList>
    </citation>
    <scope>NUCLEOTIDE SEQUENCE</scope>
    <source>
        <tissue evidence="3">Brain</tissue>
    </source>
</reference>
<gene>
    <name evidence="3" type="primary">Nfu_g_1_006794</name>
</gene>
<name>A0A1A8FJC1_9TELE</name>
<evidence type="ECO:0000313" key="3">
    <source>
        <dbReference type="EMBL" id="SBQ59535.1"/>
    </source>
</evidence>
<evidence type="ECO:0000256" key="2">
    <source>
        <dbReference type="SAM" id="SignalP"/>
    </source>
</evidence>
<feature type="region of interest" description="Disordered" evidence="1">
    <location>
        <begin position="78"/>
        <end position="148"/>
    </location>
</feature>
<protein>
    <submittedName>
        <fullName evidence="3">Uncharacterized protein</fullName>
    </submittedName>
</protein>
<feature type="signal peptide" evidence="2">
    <location>
        <begin position="1"/>
        <end position="21"/>
    </location>
</feature>
<evidence type="ECO:0000256" key="1">
    <source>
        <dbReference type="SAM" id="MobiDB-lite"/>
    </source>
</evidence>
<proteinExistence type="predicted"/>
<keyword evidence="2" id="KW-0732">Signal</keyword>
<dbReference type="AlphaFoldDB" id="A0A1A8FJC1"/>